<dbReference type="Proteomes" id="UP001589792">
    <property type="component" value="Unassembled WGS sequence"/>
</dbReference>
<evidence type="ECO:0000313" key="2">
    <source>
        <dbReference type="Proteomes" id="UP001589792"/>
    </source>
</evidence>
<sequence>MTDFFIKVIPPFRVATSRLPIQAVAGVVRSATNRVARENEWQPDDSGLVSNFELVSSGSPGDSTVPVRSGRITSSVIRSLLATDVDHEGAYAVGNIAAGELSVTMKFTLRAIVKMVQEVPACR</sequence>
<dbReference type="EMBL" id="JBHLXG010000023">
    <property type="protein sequence ID" value="MFC0228697.1"/>
    <property type="molecule type" value="Genomic_DNA"/>
</dbReference>
<comment type="caution">
    <text evidence="1">The sequence shown here is derived from an EMBL/GenBank/DDBJ whole genome shotgun (WGS) entry which is preliminary data.</text>
</comment>
<name>A0ABV6EI54_9GAMM</name>
<gene>
    <name evidence="1" type="ORF">ACFFJ3_19720</name>
</gene>
<organism evidence="1 2">
    <name type="scientific">Serratia aquatilis</name>
    <dbReference type="NCBI Taxonomy" id="1737515"/>
    <lineage>
        <taxon>Bacteria</taxon>
        <taxon>Pseudomonadati</taxon>
        <taxon>Pseudomonadota</taxon>
        <taxon>Gammaproteobacteria</taxon>
        <taxon>Enterobacterales</taxon>
        <taxon>Yersiniaceae</taxon>
        <taxon>Serratia</taxon>
    </lineage>
</organism>
<accession>A0ABV6EI54</accession>
<dbReference type="RefSeq" id="WP_380678631.1">
    <property type="nucleotide sequence ID" value="NZ_CP173186.1"/>
</dbReference>
<keyword evidence="2" id="KW-1185">Reference proteome</keyword>
<evidence type="ECO:0000313" key="1">
    <source>
        <dbReference type="EMBL" id="MFC0228697.1"/>
    </source>
</evidence>
<reference evidence="1 2" key="1">
    <citation type="submission" date="2024-09" db="EMBL/GenBank/DDBJ databases">
        <authorList>
            <person name="Sun Q."/>
            <person name="Mori K."/>
        </authorList>
    </citation>
    <scope>NUCLEOTIDE SEQUENCE [LARGE SCALE GENOMIC DNA]</scope>
    <source>
        <strain evidence="1 2">CCM 8626</strain>
    </source>
</reference>
<protein>
    <submittedName>
        <fullName evidence="1">Uncharacterized protein</fullName>
    </submittedName>
</protein>
<proteinExistence type="predicted"/>